<dbReference type="InterPro" id="IPR000873">
    <property type="entry name" value="AMP-dep_synth/lig_dom"/>
</dbReference>
<protein>
    <submittedName>
        <fullName evidence="5">AMP-binding protein</fullName>
    </submittedName>
</protein>
<gene>
    <name evidence="5" type="ORF">H1191_02445</name>
</gene>
<feature type="domain" description="AMP-dependent synthetase/ligase" evidence="3">
    <location>
        <begin position="13"/>
        <end position="403"/>
    </location>
</feature>
<organism evidence="5 6">
    <name type="scientific">Paenactinomyces guangxiensis</name>
    <dbReference type="NCBI Taxonomy" id="1490290"/>
    <lineage>
        <taxon>Bacteria</taxon>
        <taxon>Bacillati</taxon>
        <taxon>Bacillota</taxon>
        <taxon>Bacilli</taxon>
        <taxon>Bacillales</taxon>
        <taxon>Thermoactinomycetaceae</taxon>
        <taxon>Paenactinomyces</taxon>
    </lineage>
</organism>
<reference evidence="5 6" key="1">
    <citation type="submission" date="2020-07" db="EMBL/GenBank/DDBJ databases">
        <authorList>
            <person name="Feng H."/>
        </authorList>
    </citation>
    <scope>NUCLEOTIDE SEQUENCE [LARGE SCALE GENOMIC DNA]</scope>
    <source>
        <strain evidence="6">s-10</strain>
    </source>
</reference>
<evidence type="ECO:0000256" key="2">
    <source>
        <dbReference type="ARBA" id="ARBA00022598"/>
    </source>
</evidence>
<dbReference type="GO" id="GO:0006631">
    <property type="term" value="P:fatty acid metabolic process"/>
    <property type="evidence" value="ECO:0007669"/>
    <property type="project" value="TreeGrafter"/>
</dbReference>
<dbReference type="PANTHER" id="PTHR43201">
    <property type="entry name" value="ACYL-COA SYNTHETASE"/>
    <property type="match status" value="1"/>
</dbReference>
<dbReference type="InterPro" id="IPR045851">
    <property type="entry name" value="AMP-bd_C_sf"/>
</dbReference>
<dbReference type="PANTHER" id="PTHR43201:SF5">
    <property type="entry name" value="MEDIUM-CHAIN ACYL-COA LIGASE ACSF2, MITOCHONDRIAL"/>
    <property type="match status" value="1"/>
</dbReference>
<evidence type="ECO:0000256" key="1">
    <source>
        <dbReference type="ARBA" id="ARBA00006432"/>
    </source>
</evidence>
<keyword evidence="2" id="KW-0436">Ligase</keyword>
<dbReference type="Pfam" id="PF13193">
    <property type="entry name" value="AMP-binding_C"/>
    <property type="match status" value="1"/>
</dbReference>
<dbReference type="Gene3D" id="3.40.50.980">
    <property type="match status" value="2"/>
</dbReference>
<keyword evidence="6" id="KW-1185">Reference proteome</keyword>
<evidence type="ECO:0000313" key="6">
    <source>
        <dbReference type="Proteomes" id="UP000535491"/>
    </source>
</evidence>
<comment type="similarity">
    <text evidence="1">Belongs to the ATP-dependent AMP-binding enzyme family.</text>
</comment>
<dbReference type="FunFam" id="3.40.50.12780:FF:000003">
    <property type="entry name" value="Long-chain-fatty-acid--CoA ligase FadD"/>
    <property type="match status" value="1"/>
</dbReference>
<name>A0A7W2A7J2_9BACL</name>
<dbReference type="Proteomes" id="UP000535491">
    <property type="component" value="Unassembled WGS sequence"/>
</dbReference>
<dbReference type="AlphaFoldDB" id="A0A7W2A7J2"/>
<dbReference type="InterPro" id="IPR020845">
    <property type="entry name" value="AMP-binding_CS"/>
</dbReference>
<dbReference type="InterPro" id="IPR025110">
    <property type="entry name" value="AMP-bd_C"/>
</dbReference>
<dbReference type="Gene3D" id="3.30.300.30">
    <property type="match status" value="1"/>
</dbReference>
<dbReference type="EMBL" id="JACEIQ010000001">
    <property type="protein sequence ID" value="MBA4493174.1"/>
    <property type="molecule type" value="Genomic_DNA"/>
</dbReference>
<sequence>MAELINITVGSLLDRQAEKVGEKEAVVYPELGLRWTYKEFQSVCNQAAKGLMRLGLDKGHHLSIWATNQPEWLITQFATGKMGAVLITVNTNYRTRELEYLLSQSDTETLILMEQVRGTSYVDMLFEICPELNTCAPGQLKSERLPRLKNVILLGEKRYPGMFLWKDMIEMGAEMTDEKLYARQQSLSPDDVINMQYTSGTTGFPKGVMLTHYNIVNNARNIAECMNLTPADRLCIPVPFFHCFGCVLGTLACASVGATMIPLTMFEPGAVLNAVEQEKCTGLHGVPTMFISELNHPDFANTDFSTLRTGIMAGSNCPIEVMRRVTGEMGITELTIAYGQTESSPVITQTKTDDPIEIRVATVGKRLPGVEVKIIDPQTGKEVPPGVQGELCTRGYHVMKGYYKMPEATAEAIDGEGWLHTGDLAVQDEQGYFKITGRLKDMIIRGGENIYPREIEEFLYTHPKILDVQIVGVPDEKYGEIPIAFVIKKEEVQLTEEEVINYCVNQIAKYKIPAQVIFLDQYPMTASGKIQKYKLREQYVNQFSKKQ</sequence>
<dbReference type="GO" id="GO:0031956">
    <property type="term" value="F:medium-chain fatty acid-CoA ligase activity"/>
    <property type="evidence" value="ECO:0007669"/>
    <property type="project" value="TreeGrafter"/>
</dbReference>
<comment type="caution">
    <text evidence="5">The sequence shown here is derived from an EMBL/GenBank/DDBJ whole genome shotgun (WGS) entry which is preliminary data.</text>
</comment>
<feature type="domain" description="AMP-binding enzyme C-terminal" evidence="4">
    <location>
        <begin position="454"/>
        <end position="529"/>
    </location>
</feature>
<dbReference type="SUPFAM" id="SSF56801">
    <property type="entry name" value="Acetyl-CoA synthetase-like"/>
    <property type="match status" value="1"/>
</dbReference>
<dbReference type="PROSITE" id="PS00455">
    <property type="entry name" value="AMP_BINDING"/>
    <property type="match status" value="1"/>
</dbReference>
<dbReference type="Pfam" id="PF00501">
    <property type="entry name" value="AMP-binding"/>
    <property type="match status" value="1"/>
</dbReference>
<dbReference type="FunFam" id="3.30.300.30:FF:000008">
    <property type="entry name" value="2,3-dihydroxybenzoate-AMP ligase"/>
    <property type="match status" value="1"/>
</dbReference>
<dbReference type="Gene3D" id="2.30.38.10">
    <property type="entry name" value="Luciferase, Domain 3"/>
    <property type="match status" value="1"/>
</dbReference>
<dbReference type="RefSeq" id="WP_181750380.1">
    <property type="nucleotide sequence ID" value="NZ_JACEIQ010000001.1"/>
</dbReference>
<evidence type="ECO:0000259" key="3">
    <source>
        <dbReference type="Pfam" id="PF00501"/>
    </source>
</evidence>
<evidence type="ECO:0000259" key="4">
    <source>
        <dbReference type="Pfam" id="PF13193"/>
    </source>
</evidence>
<evidence type="ECO:0000313" key="5">
    <source>
        <dbReference type="EMBL" id="MBA4493174.1"/>
    </source>
</evidence>
<proteinExistence type="inferred from homology"/>
<dbReference type="CDD" id="cd05917">
    <property type="entry name" value="FACL_like_2"/>
    <property type="match status" value="1"/>
</dbReference>
<accession>A0A7W2A7J2</accession>